<name>A0A6I6N0L0_9ACTN</name>
<reference evidence="2 3" key="1">
    <citation type="submission" date="2019-12" db="EMBL/GenBank/DDBJ databases">
        <title>Streptomyces sp. strain T44 isolated from rhizosphere soil of Broussonetia papyrifera.</title>
        <authorList>
            <person name="Mo P."/>
        </authorList>
    </citation>
    <scope>NUCLEOTIDE SEQUENCE [LARGE SCALE GENOMIC DNA]</scope>
    <source>
        <strain evidence="2 3">T44</strain>
    </source>
</reference>
<sequence length="76" mass="8491">MGTARSVRQRAEHSRTSESPAYWLARHMTRCARGKDHPQRAPAPSALVSLARTATPAGRNKSDFTRLHLLSYGYIL</sequence>
<gene>
    <name evidence="2" type="ORF">GQF42_09620</name>
</gene>
<feature type="region of interest" description="Disordered" evidence="1">
    <location>
        <begin position="1"/>
        <end position="20"/>
    </location>
</feature>
<accession>A0A6I6N0L0</accession>
<dbReference type="EMBL" id="CP047020">
    <property type="protein sequence ID" value="QHA03490.1"/>
    <property type="molecule type" value="Genomic_DNA"/>
</dbReference>
<protein>
    <submittedName>
        <fullName evidence="2">Uncharacterized protein</fullName>
    </submittedName>
</protein>
<evidence type="ECO:0000313" key="2">
    <source>
        <dbReference type="EMBL" id="QHA03490.1"/>
    </source>
</evidence>
<dbReference type="KEGG" id="sbro:GQF42_09620"/>
<dbReference type="Proteomes" id="UP000436138">
    <property type="component" value="Chromosome"/>
</dbReference>
<dbReference type="AlphaFoldDB" id="A0A6I6N0L0"/>
<evidence type="ECO:0000313" key="3">
    <source>
        <dbReference type="Proteomes" id="UP000436138"/>
    </source>
</evidence>
<keyword evidence="3" id="KW-1185">Reference proteome</keyword>
<proteinExistence type="predicted"/>
<organism evidence="2 3">
    <name type="scientific">Streptomyces broussonetiae</name>
    <dbReference type="NCBI Taxonomy" id="2686304"/>
    <lineage>
        <taxon>Bacteria</taxon>
        <taxon>Bacillati</taxon>
        <taxon>Actinomycetota</taxon>
        <taxon>Actinomycetes</taxon>
        <taxon>Kitasatosporales</taxon>
        <taxon>Streptomycetaceae</taxon>
        <taxon>Streptomyces</taxon>
    </lineage>
</organism>
<evidence type="ECO:0000256" key="1">
    <source>
        <dbReference type="SAM" id="MobiDB-lite"/>
    </source>
</evidence>